<sequence length="127" mass="14650">MRWDISFSIPSAKKSRPMPDNHSWVTAFPSSFELYRRFENPPFTGTKTWKSQGERREIPNFTPKIFQKSARLFCYMRAPISEFVAVEGLPSRSASSICVRPFSNMLHHFAIAWRDIAFSPHTSCNCG</sequence>
<name>A0A8X6NU07_NEPPI</name>
<keyword evidence="2" id="KW-1185">Reference proteome</keyword>
<evidence type="ECO:0000313" key="1">
    <source>
        <dbReference type="EMBL" id="GFT31739.1"/>
    </source>
</evidence>
<organism evidence="1 2">
    <name type="scientific">Nephila pilipes</name>
    <name type="common">Giant wood spider</name>
    <name type="synonym">Nephila maculata</name>
    <dbReference type="NCBI Taxonomy" id="299642"/>
    <lineage>
        <taxon>Eukaryota</taxon>
        <taxon>Metazoa</taxon>
        <taxon>Ecdysozoa</taxon>
        <taxon>Arthropoda</taxon>
        <taxon>Chelicerata</taxon>
        <taxon>Arachnida</taxon>
        <taxon>Araneae</taxon>
        <taxon>Araneomorphae</taxon>
        <taxon>Entelegynae</taxon>
        <taxon>Araneoidea</taxon>
        <taxon>Nephilidae</taxon>
        <taxon>Nephila</taxon>
    </lineage>
</organism>
<evidence type="ECO:0000313" key="2">
    <source>
        <dbReference type="Proteomes" id="UP000887013"/>
    </source>
</evidence>
<dbReference type="AlphaFoldDB" id="A0A8X6NU07"/>
<protein>
    <submittedName>
        <fullName evidence="1">Uncharacterized protein</fullName>
    </submittedName>
</protein>
<accession>A0A8X6NU07</accession>
<reference evidence="1" key="1">
    <citation type="submission" date="2020-08" db="EMBL/GenBank/DDBJ databases">
        <title>Multicomponent nature underlies the extraordinary mechanical properties of spider dragline silk.</title>
        <authorList>
            <person name="Kono N."/>
            <person name="Nakamura H."/>
            <person name="Mori M."/>
            <person name="Yoshida Y."/>
            <person name="Ohtoshi R."/>
            <person name="Malay A.D."/>
            <person name="Moran D.A.P."/>
            <person name="Tomita M."/>
            <person name="Numata K."/>
            <person name="Arakawa K."/>
        </authorList>
    </citation>
    <scope>NUCLEOTIDE SEQUENCE</scope>
</reference>
<dbReference type="EMBL" id="BMAW01013061">
    <property type="protein sequence ID" value="GFT31739.1"/>
    <property type="molecule type" value="Genomic_DNA"/>
</dbReference>
<dbReference type="Proteomes" id="UP000887013">
    <property type="component" value="Unassembled WGS sequence"/>
</dbReference>
<comment type="caution">
    <text evidence="1">The sequence shown here is derived from an EMBL/GenBank/DDBJ whole genome shotgun (WGS) entry which is preliminary data.</text>
</comment>
<proteinExistence type="predicted"/>
<gene>
    <name evidence="1" type="ORF">NPIL_23321</name>
</gene>